<feature type="transmembrane region" description="Helical" evidence="5">
    <location>
        <begin position="109"/>
        <end position="127"/>
    </location>
</feature>
<reference evidence="8 9" key="1">
    <citation type="submission" date="2016-10" db="EMBL/GenBank/DDBJ databases">
        <authorList>
            <person name="de Groot N.N."/>
        </authorList>
    </citation>
    <scope>NUCLEOTIDE SEQUENCE [LARGE SCALE GENOMIC DNA]</scope>
    <source>
        <strain evidence="8 9">DSM 17073</strain>
    </source>
</reference>
<feature type="domain" description="O-antigen ligase-related" evidence="6">
    <location>
        <begin position="208"/>
        <end position="369"/>
    </location>
</feature>
<evidence type="ECO:0000313" key="7">
    <source>
        <dbReference type="EMBL" id="GEM01306.1"/>
    </source>
</evidence>
<feature type="transmembrane region" description="Helical" evidence="5">
    <location>
        <begin position="251"/>
        <end position="268"/>
    </location>
</feature>
<feature type="transmembrane region" description="Helical" evidence="5">
    <location>
        <begin position="40"/>
        <end position="62"/>
    </location>
</feature>
<gene>
    <name evidence="7" type="ORF">HHA03_08380</name>
    <name evidence="8" type="ORF">SAMN05421839_10919</name>
</gene>
<dbReference type="Proteomes" id="UP000321547">
    <property type="component" value="Unassembled WGS sequence"/>
</dbReference>
<name>A0A1I5NFD0_9BACI</name>
<feature type="transmembrane region" description="Helical" evidence="5">
    <location>
        <begin position="134"/>
        <end position="153"/>
    </location>
</feature>
<evidence type="ECO:0000256" key="3">
    <source>
        <dbReference type="ARBA" id="ARBA00022989"/>
    </source>
</evidence>
<comment type="subcellular location">
    <subcellularLocation>
        <location evidence="1">Membrane</location>
        <topology evidence="1">Multi-pass membrane protein</topology>
    </subcellularLocation>
</comment>
<dbReference type="PANTHER" id="PTHR37422:SF13">
    <property type="entry name" value="LIPOPOLYSACCHARIDE BIOSYNTHESIS PROTEIN PA4999-RELATED"/>
    <property type="match status" value="1"/>
</dbReference>
<keyword evidence="10" id="KW-1185">Reference proteome</keyword>
<protein>
    <submittedName>
        <fullName evidence="8">Putative inorganic carbon (Hco3(-)) transporter</fullName>
    </submittedName>
</protein>
<evidence type="ECO:0000256" key="2">
    <source>
        <dbReference type="ARBA" id="ARBA00022692"/>
    </source>
</evidence>
<keyword evidence="3 5" id="KW-1133">Transmembrane helix</keyword>
<evidence type="ECO:0000313" key="9">
    <source>
        <dbReference type="Proteomes" id="UP000242243"/>
    </source>
</evidence>
<feature type="transmembrane region" description="Helical" evidence="5">
    <location>
        <begin position="353"/>
        <end position="376"/>
    </location>
</feature>
<dbReference type="PANTHER" id="PTHR37422">
    <property type="entry name" value="TEICHURONIC ACID BIOSYNTHESIS PROTEIN TUAE"/>
    <property type="match status" value="1"/>
</dbReference>
<reference evidence="7 10" key="2">
    <citation type="submission" date="2019-07" db="EMBL/GenBank/DDBJ databases">
        <title>Whole genome shotgun sequence of Halolactibacillus halophilus NBRC 100868.</title>
        <authorList>
            <person name="Hosoyama A."/>
            <person name="Uohara A."/>
            <person name="Ohji S."/>
            <person name="Ichikawa N."/>
        </authorList>
    </citation>
    <scope>NUCLEOTIDE SEQUENCE [LARGE SCALE GENOMIC DNA]</scope>
    <source>
        <strain evidence="7 10">NBRC 100868</strain>
    </source>
</reference>
<feature type="transmembrane region" description="Helical" evidence="5">
    <location>
        <begin position="173"/>
        <end position="193"/>
    </location>
</feature>
<dbReference type="InterPro" id="IPR007016">
    <property type="entry name" value="O-antigen_ligase-rel_domated"/>
</dbReference>
<evidence type="ECO:0000256" key="5">
    <source>
        <dbReference type="SAM" id="Phobius"/>
    </source>
</evidence>
<dbReference type="EMBL" id="FOXC01000009">
    <property type="protein sequence ID" value="SFP20489.1"/>
    <property type="molecule type" value="Genomic_DNA"/>
</dbReference>
<dbReference type="RefSeq" id="WP_089830991.1">
    <property type="nucleotide sequence ID" value="NZ_BJWI01000008.1"/>
</dbReference>
<dbReference type="OrthoDB" id="1762823at2"/>
<feature type="transmembrane region" description="Helical" evidence="5">
    <location>
        <begin position="200"/>
        <end position="216"/>
    </location>
</feature>
<keyword evidence="4 5" id="KW-0472">Membrane</keyword>
<accession>A0A1I5NFD0</accession>
<evidence type="ECO:0000313" key="8">
    <source>
        <dbReference type="EMBL" id="SFP20489.1"/>
    </source>
</evidence>
<feature type="transmembrane region" description="Helical" evidence="5">
    <location>
        <begin position="222"/>
        <end position="239"/>
    </location>
</feature>
<dbReference type="Pfam" id="PF04932">
    <property type="entry name" value="Wzy_C"/>
    <property type="match status" value="1"/>
</dbReference>
<dbReference type="STRING" id="306540.SAMN05421839_10919"/>
<feature type="transmembrane region" description="Helical" evidence="5">
    <location>
        <begin position="388"/>
        <end position="420"/>
    </location>
</feature>
<dbReference type="GO" id="GO:0016020">
    <property type="term" value="C:membrane"/>
    <property type="evidence" value="ECO:0007669"/>
    <property type="project" value="UniProtKB-SubCell"/>
</dbReference>
<feature type="transmembrane region" description="Helical" evidence="5">
    <location>
        <begin position="12"/>
        <end position="34"/>
    </location>
</feature>
<keyword evidence="2 5" id="KW-0812">Transmembrane</keyword>
<evidence type="ECO:0000313" key="10">
    <source>
        <dbReference type="Proteomes" id="UP000321547"/>
    </source>
</evidence>
<feature type="transmembrane region" description="Helical" evidence="5">
    <location>
        <begin position="74"/>
        <end position="94"/>
    </location>
</feature>
<sequence length="432" mass="49334">MNSLKKIWAQQAINYNGFITFIVTIIPLVIWPVINTTDYFYLPKVISLYVIIVVFYLVLILNRKALQSFVTLDSVTWLLLFYLLALSISVSFALNTELALYGKPLREEGLFTIMLYFSAFLIARHVAPTAKLYRYFLATGILLACYGISQYFGFDPVPRDWLRTDWTSSFSTFGNPNFFGSYLVLMLPLAMFFVFKRPHIITSIGYTIIFFALLTTRTRGAWIGAFVAFVSYLIMLVFVKRWSKQTTMAIRYIFMSSLLALIVFHLHSPQVLGLELGSIFTDAKTIMTNDNNLLHAGSNRMYIWLKTLDLVTVRPFTGFGLENLQLAFVSQYKDDMLVRFGRVMFVDKAHNEYLHIAVTAGIPALVIYLSFLVQIARKYSTRLAESDVYLALSASLIGYLTQAFFNISVVSVAFIFWAFLGLMAHVSTRNVH</sequence>
<evidence type="ECO:0000256" key="4">
    <source>
        <dbReference type="ARBA" id="ARBA00023136"/>
    </source>
</evidence>
<dbReference type="AlphaFoldDB" id="A0A1I5NFD0"/>
<organism evidence="8 9">
    <name type="scientific">Halolactibacillus halophilus</name>
    <dbReference type="NCBI Taxonomy" id="306540"/>
    <lineage>
        <taxon>Bacteria</taxon>
        <taxon>Bacillati</taxon>
        <taxon>Bacillota</taxon>
        <taxon>Bacilli</taxon>
        <taxon>Bacillales</taxon>
        <taxon>Bacillaceae</taxon>
        <taxon>Halolactibacillus</taxon>
    </lineage>
</organism>
<evidence type="ECO:0000256" key="1">
    <source>
        <dbReference type="ARBA" id="ARBA00004141"/>
    </source>
</evidence>
<dbReference type="Proteomes" id="UP000242243">
    <property type="component" value="Unassembled WGS sequence"/>
</dbReference>
<evidence type="ECO:0000259" key="6">
    <source>
        <dbReference type="Pfam" id="PF04932"/>
    </source>
</evidence>
<proteinExistence type="predicted"/>
<dbReference type="EMBL" id="BJWI01000008">
    <property type="protein sequence ID" value="GEM01306.1"/>
    <property type="molecule type" value="Genomic_DNA"/>
</dbReference>
<dbReference type="InterPro" id="IPR051533">
    <property type="entry name" value="WaaL-like"/>
</dbReference>